<dbReference type="OrthoDB" id="6590493at2759"/>
<dbReference type="InterPro" id="IPR004162">
    <property type="entry name" value="SINA-like_animal"/>
</dbReference>
<feature type="compositionally biased region" description="Low complexity" evidence="11">
    <location>
        <begin position="102"/>
        <end position="113"/>
    </location>
</feature>
<dbReference type="GO" id="GO:0005737">
    <property type="term" value="C:cytoplasm"/>
    <property type="evidence" value="ECO:0007669"/>
    <property type="project" value="TreeGrafter"/>
</dbReference>
<dbReference type="PANTHER" id="PTHR45877">
    <property type="entry name" value="E3 UBIQUITIN-PROTEIN LIGASE SIAH2"/>
    <property type="match status" value="1"/>
</dbReference>
<evidence type="ECO:0000256" key="6">
    <source>
        <dbReference type="ARBA" id="ARBA00022723"/>
    </source>
</evidence>
<keyword evidence="7 10" id="KW-0863">Zinc-finger</keyword>
<evidence type="ECO:0000256" key="2">
    <source>
        <dbReference type="ARBA" id="ARBA00004906"/>
    </source>
</evidence>
<feature type="domain" description="SIAH-type" evidence="13">
    <location>
        <begin position="178"/>
        <end position="236"/>
    </location>
</feature>
<dbReference type="EMBL" id="OV725079">
    <property type="protein sequence ID" value="CAH1395562.1"/>
    <property type="molecule type" value="Genomic_DNA"/>
</dbReference>
<dbReference type="Gene3D" id="3.30.40.10">
    <property type="entry name" value="Zinc/RING finger domain, C3HC4 (zinc finger)"/>
    <property type="match status" value="2"/>
</dbReference>
<protein>
    <recommendedName>
        <fullName evidence="4">RING-type E3 ubiquitin transferase</fullName>
        <ecNumber evidence="4">2.3.2.27</ecNumber>
    </recommendedName>
</protein>
<evidence type="ECO:0000256" key="9">
    <source>
        <dbReference type="ARBA" id="ARBA00022833"/>
    </source>
</evidence>
<evidence type="ECO:0000256" key="11">
    <source>
        <dbReference type="SAM" id="MobiDB-lite"/>
    </source>
</evidence>
<dbReference type="SUPFAM" id="SSF57850">
    <property type="entry name" value="RING/U-box"/>
    <property type="match status" value="1"/>
</dbReference>
<keyword evidence="5" id="KW-0808">Transferase</keyword>
<dbReference type="Pfam" id="PF21361">
    <property type="entry name" value="Sina_ZnF"/>
    <property type="match status" value="1"/>
</dbReference>
<evidence type="ECO:0000256" key="1">
    <source>
        <dbReference type="ARBA" id="ARBA00000900"/>
    </source>
</evidence>
<gene>
    <name evidence="14" type="ORF">NEZAVI_LOCUS5814</name>
</gene>
<evidence type="ECO:0000256" key="10">
    <source>
        <dbReference type="PROSITE-ProRule" id="PRU00455"/>
    </source>
</evidence>
<dbReference type="InterPro" id="IPR049548">
    <property type="entry name" value="Sina-like_RING"/>
</dbReference>
<dbReference type="InterPro" id="IPR001841">
    <property type="entry name" value="Znf_RING"/>
</dbReference>
<dbReference type="PROSITE" id="PS50089">
    <property type="entry name" value="ZF_RING_2"/>
    <property type="match status" value="1"/>
</dbReference>
<dbReference type="GO" id="GO:0043161">
    <property type="term" value="P:proteasome-mediated ubiquitin-dependent protein catabolic process"/>
    <property type="evidence" value="ECO:0007669"/>
    <property type="project" value="TreeGrafter"/>
</dbReference>
<dbReference type="EC" id="2.3.2.27" evidence="4"/>
<evidence type="ECO:0000256" key="4">
    <source>
        <dbReference type="ARBA" id="ARBA00012483"/>
    </source>
</evidence>
<feature type="domain" description="RING-type" evidence="12">
    <location>
        <begin position="128"/>
        <end position="163"/>
    </location>
</feature>
<dbReference type="GO" id="GO:0008270">
    <property type="term" value="F:zinc ion binding"/>
    <property type="evidence" value="ECO:0007669"/>
    <property type="project" value="UniProtKB-KW"/>
</dbReference>
<evidence type="ECO:0000256" key="7">
    <source>
        <dbReference type="ARBA" id="ARBA00022771"/>
    </source>
</evidence>
<evidence type="ECO:0000256" key="5">
    <source>
        <dbReference type="ARBA" id="ARBA00022679"/>
    </source>
</evidence>
<dbReference type="AlphaFoldDB" id="A0A9P0ML27"/>
<feature type="region of interest" description="Disordered" evidence="11">
    <location>
        <begin position="72"/>
        <end position="113"/>
    </location>
</feature>
<keyword evidence="9" id="KW-0862">Zinc</keyword>
<reference evidence="14" key="1">
    <citation type="submission" date="2022-01" db="EMBL/GenBank/DDBJ databases">
        <authorList>
            <person name="King R."/>
        </authorList>
    </citation>
    <scope>NUCLEOTIDE SEQUENCE</scope>
</reference>
<accession>A0A9P0ML27</accession>
<organism evidence="14 15">
    <name type="scientific">Nezara viridula</name>
    <name type="common">Southern green stink bug</name>
    <name type="synonym">Cimex viridulus</name>
    <dbReference type="NCBI Taxonomy" id="85310"/>
    <lineage>
        <taxon>Eukaryota</taxon>
        <taxon>Metazoa</taxon>
        <taxon>Ecdysozoa</taxon>
        <taxon>Arthropoda</taxon>
        <taxon>Hexapoda</taxon>
        <taxon>Insecta</taxon>
        <taxon>Pterygota</taxon>
        <taxon>Neoptera</taxon>
        <taxon>Paraneoptera</taxon>
        <taxon>Hemiptera</taxon>
        <taxon>Heteroptera</taxon>
        <taxon>Panheteroptera</taxon>
        <taxon>Pentatomomorpha</taxon>
        <taxon>Pentatomoidea</taxon>
        <taxon>Pentatomidae</taxon>
        <taxon>Pentatominae</taxon>
        <taxon>Nezara</taxon>
    </lineage>
</organism>
<proteinExistence type="inferred from homology"/>
<evidence type="ECO:0000313" key="15">
    <source>
        <dbReference type="Proteomes" id="UP001152798"/>
    </source>
</evidence>
<keyword evidence="6" id="KW-0479">Metal-binding</keyword>
<feature type="compositionally biased region" description="Pro residues" evidence="11">
    <location>
        <begin position="84"/>
        <end position="101"/>
    </location>
</feature>
<comment type="similarity">
    <text evidence="3">Belongs to the SINA (Seven in absentia) family.</text>
</comment>
<name>A0A9P0ML27_NEZVI</name>
<evidence type="ECO:0000256" key="8">
    <source>
        <dbReference type="ARBA" id="ARBA00022786"/>
    </source>
</evidence>
<dbReference type="PANTHER" id="PTHR45877:SF2">
    <property type="entry name" value="E3 UBIQUITIN-PROTEIN LIGASE SINA-RELATED"/>
    <property type="match status" value="1"/>
</dbReference>
<comment type="catalytic activity">
    <reaction evidence="1">
        <text>S-ubiquitinyl-[E2 ubiquitin-conjugating enzyme]-L-cysteine + [acceptor protein]-L-lysine = [E2 ubiquitin-conjugating enzyme]-L-cysteine + N(6)-ubiquitinyl-[acceptor protein]-L-lysine.</text>
        <dbReference type="EC" id="2.3.2.27"/>
    </reaction>
</comment>
<feature type="region of interest" description="Disordered" evidence="11">
    <location>
        <begin position="1"/>
        <end position="24"/>
    </location>
</feature>
<dbReference type="Pfam" id="PF21362">
    <property type="entry name" value="Sina_RING"/>
    <property type="match status" value="1"/>
</dbReference>
<dbReference type="Proteomes" id="UP001152798">
    <property type="component" value="Chromosome 3"/>
</dbReference>
<evidence type="ECO:0000259" key="12">
    <source>
        <dbReference type="PROSITE" id="PS50089"/>
    </source>
</evidence>
<evidence type="ECO:0000256" key="3">
    <source>
        <dbReference type="ARBA" id="ARBA00009119"/>
    </source>
</evidence>
<dbReference type="InterPro" id="IPR013083">
    <property type="entry name" value="Znf_RING/FYVE/PHD"/>
</dbReference>
<keyword evidence="8" id="KW-0833">Ubl conjugation pathway</keyword>
<evidence type="ECO:0000313" key="14">
    <source>
        <dbReference type="EMBL" id="CAH1395562.1"/>
    </source>
</evidence>
<dbReference type="GO" id="GO:0031624">
    <property type="term" value="F:ubiquitin conjugating enzyme binding"/>
    <property type="evidence" value="ECO:0007669"/>
    <property type="project" value="TreeGrafter"/>
</dbReference>
<dbReference type="GO" id="GO:0061630">
    <property type="term" value="F:ubiquitin protein ligase activity"/>
    <property type="evidence" value="ECO:0007669"/>
    <property type="project" value="UniProtKB-EC"/>
</dbReference>
<keyword evidence="15" id="KW-1185">Reference proteome</keyword>
<comment type="pathway">
    <text evidence="2">Protein modification; protein ubiquitination.</text>
</comment>
<sequence length="386" mass="43195">MQRPNRPGRIYVTPPETDWEDFTRTDTPDVRILDGRLRMGSGTNDARRFVRAKSRKRGFNYGWPANREGGFAPEGTLFYNPDQAHPPRPAPPPPPHEPVPGPSSGSNCSSNSGNSNDVMSRLLSVLECPVCLDYISPPIQQCREGHLVCSRCRPRLESCPKCRQPFADIRARALEQIAEVVPYPCYNTGCGAMPTLAERQAHESICPFREYPCPIEPCSWAGPRPSVPQHMGQHHPDFLVTSSNHEVRLTLTQHMNEEKSFVMHCFDEIFHCVMGVDCLQDIFVGLVMYLGPRNNAKDFEFELKFKRDIPPHTCISITRTVLEESHLGTQLSGTSAVVISFSTLREVIQEEISRPPILTVYITVTRRIKTSTSSSPASPSPSPSLN</sequence>
<dbReference type="PROSITE" id="PS51081">
    <property type="entry name" value="ZF_SIAH"/>
    <property type="match status" value="1"/>
</dbReference>
<dbReference type="InterPro" id="IPR013010">
    <property type="entry name" value="Znf_SIAH"/>
</dbReference>
<evidence type="ECO:0000259" key="13">
    <source>
        <dbReference type="PROSITE" id="PS51081"/>
    </source>
</evidence>
<dbReference type="SUPFAM" id="SSF49599">
    <property type="entry name" value="TRAF domain-like"/>
    <property type="match status" value="1"/>
</dbReference>